<proteinExistence type="predicted"/>
<keyword evidence="10" id="KW-1185">Reference proteome</keyword>
<evidence type="ECO:0000313" key="10">
    <source>
        <dbReference type="Proteomes" id="UP001217089"/>
    </source>
</evidence>
<gene>
    <name evidence="9" type="ORF">KUTeg_001346</name>
</gene>
<evidence type="ECO:0000313" key="9">
    <source>
        <dbReference type="EMBL" id="KAJ8319759.1"/>
    </source>
</evidence>
<dbReference type="Gene3D" id="1.20.1510.10">
    <property type="entry name" value="Cation efflux protein transmembrane domain"/>
    <property type="match status" value="1"/>
</dbReference>
<evidence type="ECO:0000256" key="6">
    <source>
        <dbReference type="SAM" id="Coils"/>
    </source>
</evidence>
<evidence type="ECO:0000259" key="8">
    <source>
        <dbReference type="Pfam" id="PF01545"/>
    </source>
</evidence>
<evidence type="ECO:0000256" key="7">
    <source>
        <dbReference type="SAM" id="Phobius"/>
    </source>
</evidence>
<comment type="caution">
    <text evidence="9">The sequence shown here is derived from an EMBL/GenBank/DDBJ whole genome shotgun (WGS) entry which is preliminary data.</text>
</comment>
<feature type="domain" description="Cation efflux protein transmembrane" evidence="8">
    <location>
        <begin position="151"/>
        <end position="311"/>
    </location>
</feature>
<evidence type="ECO:0000256" key="4">
    <source>
        <dbReference type="ARBA" id="ARBA00022989"/>
    </source>
</evidence>
<feature type="transmembrane region" description="Helical" evidence="7">
    <location>
        <begin position="255"/>
        <end position="276"/>
    </location>
</feature>
<dbReference type="InterPro" id="IPR058533">
    <property type="entry name" value="Cation_efflux_TM"/>
</dbReference>
<feature type="transmembrane region" description="Helical" evidence="7">
    <location>
        <begin position="176"/>
        <end position="197"/>
    </location>
</feature>
<keyword evidence="5 7" id="KW-0472">Membrane</keyword>
<evidence type="ECO:0000256" key="3">
    <source>
        <dbReference type="ARBA" id="ARBA00022692"/>
    </source>
</evidence>
<keyword evidence="6" id="KW-0175">Coiled coil</keyword>
<dbReference type="SUPFAM" id="SSF161111">
    <property type="entry name" value="Cation efflux protein transmembrane domain-like"/>
    <property type="match status" value="1"/>
</dbReference>
<protein>
    <recommendedName>
        <fullName evidence="8">Cation efflux protein transmembrane domain-containing protein</fullName>
    </recommendedName>
</protein>
<sequence length="368" mass="40918">MDSRFCSKDEKVPLKRRLSTGDEPISDFLPKPLDISPESFFLGRVEGSVHSSIIDENSQGKHHVRLTEVAPSHSSILDNGENDEWKMSLTTFSNKKQGPNYTNCSKRLRSYYKAQDELISAYEEMQLEIDDAMDNAETAKYLMKKASFLAKITLLTNVALLLAKLAAAIISGSISIISSLVDSVVDFASGIVIWMAAKIMKKRDPYVYPQGRTKLEPIAIVILAVIMSLASLQLIRESIEKIISLASLSGSIPNVDLATIIITVSAIVIKLILYLVCRRVPSPSIQALAMDHRNDVLSNSVAIVFGYIDQIKLLTGHTAKPDFLKKLTWLSANHHPKIMFVDTVRAFHFGNNFLVEVDVVLPEEMRIT</sequence>
<organism evidence="9 10">
    <name type="scientific">Tegillarca granosa</name>
    <name type="common">Malaysian cockle</name>
    <name type="synonym">Anadara granosa</name>
    <dbReference type="NCBI Taxonomy" id="220873"/>
    <lineage>
        <taxon>Eukaryota</taxon>
        <taxon>Metazoa</taxon>
        <taxon>Spiralia</taxon>
        <taxon>Lophotrochozoa</taxon>
        <taxon>Mollusca</taxon>
        <taxon>Bivalvia</taxon>
        <taxon>Autobranchia</taxon>
        <taxon>Pteriomorphia</taxon>
        <taxon>Arcoida</taxon>
        <taxon>Arcoidea</taxon>
        <taxon>Arcidae</taxon>
        <taxon>Tegillarca</taxon>
    </lineage>
</organism>
<evidence type="ECO:0000256" key="1">
    <source>
        <dbReference type="ARBA" id="ARBA00004141"/>
    </source>
</evidence>
<keyword evidence="2" id="KW-0813">Transport</keyword>
<dbReference type="Pfam" id="PF01545">
    <property type="entry name" value="Cation_efflux"/>
    <property type="match status" value="1"/>
</dbReference>
<dbReference type="InterPro" id="IPR027469">
    <property type="entry name" value="Cation_efflux_TMD_sf"/>
</dbReference>
<dbReference type="EMBL" id="JARBDR010000141">
    <property type="protein sequence ID" value="KAJ8319759.1"/>
    <property type="molecule type" value="Genomic_DNA"/>
</dbReference>
<dbReference type="PANTHER" id="PTHR43840:SF13">
    <property type="entry name" value="CATION EFFLUX PROTEIN CYTOPLASMIC DOMAIN-CONTAINING PROTEIN"/>
    <property type="match status" value="1"/>
</dbReference>
<feature type="coiled-coil region" evidence="6">
    <location>
        <begin position="115"/>
        <end position="142"/>
    </location>
</feature>
<reference evidence="9 10" key="1">
    <citation type="submission" date="2022-12" db="EMBL/GenBank/DDBJ databases">
        <title>Chromosome-level genome of Tegillarca granosa.</title>
        <authorList>
            <person name="Kim J."/>
        </authorList>
    </citation>
    <scope>NUCLEOTIDE SEQUENCE [LARGE SCALE GENOMIC DNA]</scope>
    <source>
        <strain evidence="9">Teg-2019</strain>
        <tissue evidence="9">Adductor muscle</tissue>
    </source>
</reference>
<name>A0ABQ9FR48_TEGGR</name>
<dbReference type="Proteomes" id="UP001217089">
    <property type="component" value="Unassembled WGS sequence"/>
</dbReference>
<evidence type="ECO:0000256" key="2">
    <source>
        <dbReference type="ARBA" id="ARBA00022448"/>
    </source>
</evidence>
<keyword evidence="4 7" id="KW-1133">Transmembrane helix</keyword>
<feature type="transmembrane region" description="Helical" evidence="7">
    <location>
        <begin position="218"/>
        <end position="235"/>
    </location>
</feature>
<accession>A0ABQ9FR48</accession>
<dbReference type="InterPro" id="IPR050291">
    <property type="entry name" value="CDF_Transporter"/>
</dbReference>
<evidence type="ECO:0000256" key="5">
    <source>
        <dbReference type="ARBA" id="ARBA00023136"/>
    </source>
</evidence>
<comment type="subcellular location">
    <subcellularLocation>
        <location evidence="1">Membrane</location>
        <topology evidence="1">Multi-pass membrane protein</topology>
    </subcellularLocation>
</comment>
<feature type="transmembrane region" description="Helical" evidence="7">
    <location>
        <begin position="148"/>
        <end position="170"/>
    </location>
</feature>
<dbReference type="PANTHER" id="PTHR43840">
    <property type="entry name" value="MITOCHONDRIAL METAL TRANSPORTER 1-RELATED"/>
    <property type="match status" value="1"/>
</dbReference>
<keyword evidence="3 7" id="KW-0812">Transmembrane</keyword>